<feature type="compositionally biased region" description="Basic and acidic residues" evidence="7">
    <location>
        <begin position="369"/>
        <end position="382"/>
    </location>
</feature>
<feature type="compositionally biased region" description="Acidic residues" evidence="7">
    <location>
        <begin position="169"/>
        <end position="181"/>
    </location>
</feature>
<evidence type="ECO:0000313" key="10">
    <source>
        <dbReference type="Proteomes" id="UP000007241"/>
    </source>
</evidence>
<dbReference type="InParanoid" id="F4P4A4"/>
<dbReference type="GO" id="GO:0071008">
    <property type="term" value="C:U2-type post-mRNA release spliceosomal complex"/>
    <property type="evidence" value="ECO:0000318"/>
    <property type="project" value="GO_Central"/>
</dbReference>
<accession>F4P4A4</accession>
<dbReference type="OrthoDB" id="4822at2759"/>
<proteinExistence type="inferred from homology"/>
<dbReference type="PANTHER" id="PTHR23329">
    <property type="entry name" value="TUFTELIN-INTERACTING PROTEIN 11-RELATED"/>
    <property type="match status" value="1"/>
</dbReference>
<evidence type="ECO:0000256" key="5">
    <source>
        <dbReference type="ARBA" id="ARBA00023187"/>
    </source>
</evidence>
<keyword evidence="4" id="KW-0747">Spliceosome</keyword>
<sequence length="1036" mass="116176">MGRRRHKNIIDDGGMSESDESGSDGYSNRNRRYGDGDGDYDISADLNDEAMLTDPSRHVHKHGRSKEDTIYGVFAAGNSSLNNDFSHGGSSRRRSHNNASISFVKADVLDMDIDQNEADQKNMESDSDSSSSTSSDDRRKGMNTSDGDDSDDNEKMSDRQRRVHRGDSDYIEEDQEDEDDDRPSFGGLGLVKPNTLLAQNISGSTASSTVRITKKATSNGEISHSSLGNFSNEPATHGSRKTKEMLVKPSTKPNQLSHTGSQIGNAKTSIKPAKYSKPDANFATFERHTKGFGSKMLAKMGYVPGTGLGANRVGIIAPIDVKLRPSGMGLGHGGFDERTETVKREKDEQIRDDKGNDVDQQLWKKGAKKDKQDGWKRNEGTTRKSTKPRFKTAQDLLQEHDGLIGNEVISLVQPTKIIDMTSKQARVLSNISEASQKAINGPDMSGRLPELRHNLLLIKDLAQSDLLYVSRKKHHESTLETRQRSDANALEALLKDERTRLERLGRIRELVGQCRAISISNPVCVENPHDGKDSHLITAEQLYKPVFEEMQKNYMPEYKTLGLDGLIVATLMPWFKAMLCNWSVLENPTFGADVVKRWKRFLVMDGSECSNSATKLGEMHLETSMGEDRNTMAPFESMLYTIWLPKVRQAINNDWNVYQPDSLVAFFEAWNSCLDTNMYWSESSQSSVSILPTWLFQNIACQLVIPKLKRAVDMWEPHRDKTSDQNELMAHTWLHPWLPILGDLLEPFWTEVRRKLEYCWKNWNPKDHTPLQVIKLWTPVFSKADLEHILTTCILPALIVHLRTEFKLSPANQDLGPLLHDVFPWCHVIPPALFSHLIATEFFAPWCRMLWTWIASPSANLEEVSNWYVSWKNVFEEAEGGSIRSLPCVADGWRTALDMMNQGVALRADDGSSTKIPTMPTLPASMHPLRAQSGKATAYGESTSAGKLTQAVSTVSQTPQLSFQDYVEVVASEHNVVFVPALRDHAESGKPIYRLGKKLMVYIDNGVLFVLEMTGESGQKEWRPISVENAISMANQ</sequence>
<dbReference type="InterPro" id="IPR022783">
    <property type="entry name" value="GCFC_dom"/>
</dbReference>
<dbReference type="AlphaFoldDB" id="F4P4A4"/>
<feature type="domain" description="G-patch" evidence="8">
    <location>
        <begin position="289"/>
        <end position="335"/>
    </location>
</feature>
<dbReference type="Pfam" id="PF12457">
    <property type="entry name" value="TIP_N"/>
    <property type="match status" value="1"/>
</dbReference>
<dbReference type="Pfam" id="PF07842">
    <property type="entry name" value="GCFC"/>
    <property type="match status" value="1"/>
</dbReference>
<feature type="compositionally biased region" description="Polar residues" evidence="7">
    <location>
        <begin position="217"/>
        <end position="234"/>
    </location>
</feature>
<feature type="region of interest" description="Disordered" evidence="7">
    <location>
        <begin position="1"/>
        <end position="46"/>
    </location>
</feature>
<dbReference type="FunCoup" id="F4P4A4">
    <property type="interactions" value="645"/>
</dbReference>
<organism evidence="9 10">
    <name type="scientific">Batrachochytrium dendrobatidis (strain JAM81 / FGSC 10211)</name>
    <name type="common">Frog chytrid fungus</name>
    <dbReference type="NCBI Taxonomy" id="684364"/>
    <lineage>
        <taxon>Eukaryota</taxon>
        <taxon>Fungi</taxon>
        <taxon>Fungi incertae sedis</taxon>
        <taxon>Chytridiomycota</taxon>
        <taxon>Chytridiomycota incertae sedis</taxon>
        <taxon>Chytridiomycetes</taxon>
        <taxon>Rhizophydiales</taxon>
        <taxon>Rhizophydiales incertae sedis</taxon>
        <taxon>Batrachochytrium</taxon>
    </lineage>
</organism>
<evidence type="ECO:0000259" key="8">
    <source>
        <dbReference type="PROSITE" id="PS50174"/>
    </source>
</evidence>
<evidence type="ECO:0000256" key="2">
    <source>
        <dbReference type="ARBA" id="ARBA00010900"/>
    </source>
</evidence>
<evidence type="ECO:0000256" key="3">
    <source>
        <dbReference type="ARBA" id="ARBA00022664"/>
    </source>
</evidence>
<comment type="similarity">
    <text evidence="2">Belongs to the TFP11/STIP family.</text>
</comment>
<feature type="compositionally biased region" description="Basic and acidic residues" evidence="7">
    <location>
        <begin position="153"/>
        <end position="168"/>
    </location>
</feature>
<dbReference type="GO" id="GO:0000390">
    <property type="term" value="P:spliceosomal complex disassembly"/>
    <property type="evidence" value="ECO:0000318"/>
    <property type="project" value="GO_Central"/>
</dbReference>
<feature type="region of interest" description="Disordered" evidence="7">
    <location>
        <begin position="217"/>
        <end position="266"/>
    </location>
</feature>
<feature type="compositionally biased region" description="Polar residues" evidence="7">
    <location>
        <begin position="251"/>
        <end position="266"/>
    </location>
</feature>
<feature type="compositionally biased region" description="Basic and acidic residues" evidence="7">
    <location>
        <begin position="334"/>
        <end position="357"/>
    </location>
</feature>
<dbReference type="GeneID" id="18238773"/>
<name>F4P4A4_BATDJ</name>
<comment type="subcellular location">
    <subcellularLocation>
        <location evidence="1">Nucleus</location>
    </subcellularLocation>
</comment>
<dbReference type="RefSeq" id="XP_006679437.1">
    <property type="nucleotide sequence ID" value="XM_006679374.1"/>
</dbReference>
<dbReference type="InterPro" id="IPR045211">
    <property type="entry name" value="TFP11/STIP/Ntr1"/>
</dbReference>
<dbReference type="EMBL" id="GL882885">
    <property type="protein sequence ID" value="EGF79675.1"/>
    <property type="molecule type" value="Genomic_DNA"/>
</dbReference>
<feature type="compositionally biased region" description="Acidic residues" evidence="7">
    <location>
        <begin position="36"/>
        <end position="46"/>
    </location>
</feature>
<gene>
    <name evidence="9" type="ORF">BATDEDRAFT_25372</name>
</gene>
<dbReference type="PANTHER" id="PTHR23329:SF1">
    <property type="entry name" value="TUFTELIN-INTERACTING PROTEIN 11"/>
    <property type="match status" value="1"/>
</dbReference>
<dbReference type="Pfam" id="PF01585">
    <property type="entry name" value="G-patch"/>
    <property type="match status" value="1"/>
</dbReference>
<dbReference type="STRING" id="684364.F4P4A4"/>
<dbReference type="HOGENOM" id="CLU_007977_2_1_1"/>
<dbReference type="GO" id="GO:0003676">
    <property type="term" value="F:nucleic acid binding"/>
    <property type="evidence" value="ECO:0007669"/>
    <property type="project" value="InterPro"/>
</dbReference>
<dbReference type="SMART" id="SM00443">
    <property type="entry name" value="G_patch"/>
    <property type="match status" value="1"/>
</dbReference>
<evidence type="ECO:0000256" key="1">
    <source>
        <dbReference type="ARBA" id="ARBA00004123"/>
    </source>
</evidence>
<dbReference type="Proteomes" id="UP000007241">
    <property type="component" value="Unassembled WGS sequence"/>
</dbReference>
<keyword evidence="10" id="KW-1185">Reference proteome</keyword>
<dbReference type="OMA" id="CEQDIIQ"/>
<keyword evidence="3" id="KW-0507">mRNA processing</keyword>
<dbReference type="InterPro" id="IPR000467">
    <property type="entry name" value="G_patch_dom"/>
</dbReference>
<evidence type="ECO:0000256" key="6">
    <source>
        <dbReference type="ARBA" id="ARBA00023242"/>
    </source>
</evidence>
<evidence type="ECO:0000256" key="4">
    <source>
        <dbReference type="ARBA" id="ARBA00022728"/>
    </source>
</evidence>
<dbReference type="PROSITE" id="PS50174">
    <property type="entry name" value="G_PATCH"/>
    <property type="match status" value="1"/>
</dbReference>
<keyword evidence="6" id="KW-0539">Nucleus</keyword>
<evidence type="ECO:0000256" key="7">
    <source>
        <dbReference type="SAM" id="MobiDB-lite"/>
    </source>
</evidence>
<evidence type="ECO:0000313" key="9">
    <source>
        <dbReference type="EMBL" id="EGF79675.1"/>
    </source>
</evidence>
<dbReference type="InterPro" id="IPR022159">
    <property type="entry name" value="STIP/TFIP11_N"/>
</dbReference>
<keyword evidence="5" id="KW-0508">mRNA splicing</keyword>
<reference evidence="9 10" key="1">
    <citation type="submission" date="2009-12" db="EMBL/GenBank/DDBJ databases">
        <title>The draft genome of Batrachochytrium dendrobatidis.</title>
        <authorList>
            <consortium name="US DOE Joint Genome Institute (JGI-PGF)"/>
            <person name="Kuo A."/>
            <person name="Salamov A."/>
            <person name="Schmutz J."/>
            <person name="Lucas S."/>
            <person name="Pitluck S."/>
            <person name="Rosenblum E."/>
            <person name="Stajich J."/>
            <person name="Eisen M."/>
            <person name="Grigoriev I.V."/>
        </authorList>
    </citation>
    <scope>NUCLEOTIDE SEQUENCE [LARGE SCALE GENOMIC DNA]</scope>
    <source>
        <strain evidence="10">JAM81 / FGSC 10211</strain>
    </source>
</reference>
<feature type="region of interest" description="Disordered" evidence="7">
    <location>
        <begin position="330"/>
        <end position="388"/>
    </location>
</feature>
<protein>
    <recommendedName>
        <fullName evidence="8">G-patch domain-containing protein</fullName>
    </recommendedName>
</protein>
<feature type="region of interest" description="Disordered" evidence="7">
    <location>
        <begin position="77"/>
        <end position="191"/>
    </location>
</feature>